<dbReference type="InterPro" id="IPR000864">
    <property type="entry name" value="Prot_inh_pot1"/>
</dbReference>
<dbReference type="GO" id="GO:0009611">
    <property type="term" value="P:response to wounding"/>
    <property type="evidence" value="ECO:0007669"/>
    <property type="project" value="InterPro"/>
</dbReference>
<dbReference type="AlphaFoldDB" id="A0A830BBY4"/>
<comment type="caution">
    <text evidence="4">The sequence shown here is derived from an EMBL/GenBank/DDBJ whole genome shotgun (WGS) entry which is preliminary data.</text>
</comment>
<evidence type="ECO:0000256" key="3">
    <source>
        <dbReference type="ARBA" id="ARBA00022900"/>
    </source>
</evidence>
<keyword evidence="2" id="KW-0646">Protease inhibitor</keyword>
<gene>
    <name evidence="4" type="ORF">PHJA_000662700</name>
</gene>
<evidence type="ECO:0000256" key="2">
    <source>
        <dbReference type="ARBA" id="ARBA00022690"/>
    </source>
</evidence>
<dbReference type="PANTHER" id="PTHR33091:SF73">
    <property type="entry name" value="INHIBITOR OF TRYPSIN AND HAGEMAN FACTOR-LIKE"/>
    <property type="match status" value="1"/>
</dbReference>
<dbReference type="Gene3D" id="3.30.10.10">
    <property type="entry name" value="Trypsin Inhibitor V, subunit A"/>
    <property type="match status" value="1"/>
</dbReference>
<comment type="similarity">
    <text evidence="1">Belongs to the protease inhibitor I13 (potato type I serine protease inhibitor) family.</text>
</comment>
<dbReference type="Pfam" id="PF00280">
    <property type="entry name" value="potato_inhibit"/>
    <property type="match status" value="1"/>
</dbReference>
<dbReference type="GO" id="GO:0004867">
    <property type="term" value="F:serine-type endopeptidase inhibitor activity"/>
    <property type="evidence" value="ECO:0007669"/>
    <property type="project" value="UniProtKB-KW"/>
</dbReference>
<dbReference type="Proteomes" id="UP000653305">
    <property type="component" value="Unassembled WGS sequence"/>
</dbReference>
<dbReference type="EMBL" id="BMAC01000101">
    <property type="protein sequence ID" value="GFP85190.1"/>
    <property type="molecule type" value="Genomic_DNA"/>
</dbReference>
<reference evidence="4" key="1">
    <citation type="submission" date="2020-07" db="EMBL/GenBank/DDBJ databases">
        <title>Ethylene signaling mediates host invasion by parasitic plants.</title>
        <authorList>
            <person name="Yoshida S."/>
        </authorList>
    </citation>
    <scope>NUCLEOTIDE SEQUENCE</scope>
    <source>
        <strain evidence="4">Okayama</strain>
    </source>
</reference>
<sequence length="68" mass="7156">MTNCPGKTSWPELLGRNGTAAAAVIEQENSNVDAIVVPVGSPVTQDFRCDRVRVFVAFGVVVLIPSVG</sequence>
<keyword evidence="5" id="KW-1185">Reference proteome</keyword>
<evidence type="ECO:0000313" key="4">
    <source>
        <dbReference type="EMBL" id="GFP85190.1"/>
    </source>
</evidence>
<evidence type="ECO:0000256" key="1">
    <source>
        <dbReference type="ARBA" id="ARBA00008210"/>
    </source>
</evidence>
<dbReference type="PROSITE" id="PS00285">
    <property type="entry name" value="POTATO_INHIBITOR"/>
    <property type="match status" value="1"/>
</dbReference>
<keyword evidence="3" id="KW-0722">Serine protease inhibitor</keyword>
<proteinExistence type="inferred from homology"/>
<dbReference type="SUPFAM" id="SSF54654">
    <property type="entry name" value="CI-2 family of serine protease inhibitors"/>
    <property type="match status" value="1"/>
</dbReference>
<accession>A0A830BBY4</accession>
<dbReference type="PANTHER" id="PTHR33091">
    <property type="entry name" value="PROTEIN, PUTATIVE, EXPRESSED-RELATED"/>
    <property type="match status" value="1"/>
</dbReference>
<evidence type="ECO:0000313" key="5">
    <source>
        <dbReference type="Proteomes" id="UP000653305"/>
    </source>
</evidence>
<organism evidence="4 5">
    <name type="scientific">Phtheirospermum japonicum</name>
    <dbReference type="NCBI Taxonomy" id="374723"/>
    <lineage>
        <taxon>Eukaryota</taxon>
        <taxon>Viridiplantae</taxon>
        <taxon>Streptophyta</taxon>
        <taxon>Embryophyta</taxon>
        <taxon>Tracheophyta</taxon>
        <taxon>Spermatophyta</taxon>
        <taxon>Magnoliopsida</taxon>
        <taxon>eudicotyledons</taxon>
        <taxon>Gunneridae</taxon>
        <taxon>Pentapetalae</taxon>
        <taxon>asterids</taxon>
        <taxon>lamiids</taxon>
        <taxon>Lamiales</taxon>
        <taxon>Orobanchaceae</taxon>
        <taxon>Orobanchaceae incertae sedis</taxon>
        <taxon>Phtheirospermum</taxon>
    </lineage>
</organism>
<name>A0A830BBY4_9LAMI</name>
<dbReference type="InterPro" id="IPR036354">
    <property type="entry name" value="Prot_inh_pot1_sf"/>
</dbReference>
<protein>
    <submittedName>
        <fullName evidence="4">Proteinase inhibitor</fullName>
    </submittedName>
</protein>
<dbReference type="PRINTS" id="PR00292">
    <property type="entry name" value="POTATOINHBTR"/>
</dbReference>
<dbReference type="OrthoDB" id="908191at2759"/>